<dbReference type="EMBL" id="CAWUPB010001199">
    <property type="protein sequence ID" value="CAK7357326.1"/>
    <property type="molecule type" value="Genomic_DNA"/>
</dbReference>
<evidence type="ECO:0000313" key="2">
    <source>
        <dbReference type="EMBL" id="CAK7357326.1"/>
    </source>
</evidence>
<organism evidence="2 3">
    <name type="scientific">Dovyalis caffra</name>
    <dbReference type="NCBI Taxonomy" id="77055"/>
    <lineage>
        <taxon>Eukaryota</taxon>
        <taxon>Viridiplantae</taxon>
        <taxon>Streptophyta</taxon>
        <taxon>Embryophyta</taxon>
        <taxon>Tracheophyta</taxon>
        <taxon>Spermatophyta</taxon>
        <taxon>Magnoliopsida</taxon>
        <taxon>eudicotyledons</taxon>
        <taxon>Gunneridae</taxon>
        <taxon>Pentapetalae</taxon>
        <taxon>rosids</taxon>
        <taxon>fabids</taxon>
        <taxon>Malpighiales</taxon>
        <taxon>Salicaceae</taxon>
        <taxon>Flacourtieae</taxon>
        <taxon>Dovyalis</taxon>
    </lineage>
</organism>
<keyword evidence="3" id="KW-1185">Reference proteome</keyword>
<evidence type="ECO:0000313" key="3">
    <source>
        <dbReference type="Proteomes" id="UP001314170"/>
    </source>
</evidence>
<feature type="region of interest" description="Disordered" evidence="1">
    <location>
        <begin position="1"/>
        <end position="23"/>
    </location>
</feature>
<reference evidence="2 3" key="1">
    <citation type="submission" date="2024-01" db="EMBL/GenBank/DDBJ databases">
        <authorList>
            <person name="Waweru B."/>
        </authorList>
    </citation>
    <scope>NUCLEOTIDE SEQUENCE [LARGE SCALE GENOMIC DNA]</scope>
</reference>
<dbReference type="Proteomes" id="UP001314170">
    <property type="component" value="Unassembled WGS sequence"/>
</dbReference>
<sequence>PGIRRSHWALTNPDSSREVPQGGKALPTLAAPCTRFAPETLLKGERAPTARSQYQPLFNSKWETKTQVLSKTKSWTVDPSQYITVLA</sequence>
<name>A0AAV1SUA7_9ROSI</name>
<accession>A0AAV1SUA7</accession>
<protein>
    <submittedName>
        <fullName evidence="2">Uncharacterized protein</fullName>
    </submittedName>
</protein>
<dbReference type="AlphaFoldDB" id="A0AAV1SUA7"/>
<feature type="non-terminal residue" evidence="2">
    <location>
        <position position="1"/>
    </location>
</feature>
<gene>
    <name evidence="2" type="ORF">DCAF_LOCUS27612</name>
</gene>
<comment type="caution">
    <text evidence="2">The sequence shown here is derived from an EMBL/GenBank/DDBJ whole genome shotgun (WGS) entry which is preliminary data.</text>
</comment>
<proteinExistence type="predicted"/>
<evidence type="ECO:0000256" key="1">
    <source>
        <dbReference type="SAM" id="MobiDB-lite"/>
    </source>
</evidence>